<gene>
    <name evidence="3" type="ORF">H8R02_23185</name>
</gene>
<keyword evidence="2" id="KW-0732">Signal</keyword>
<dbReference type="Proteomes" id="UP000596827">
    <property type="component" value="Unassembled WGS sequence"/>
</dbReference>
<feature type="transmembrane region" description="Helical" evidence="1">
    <location>
        <begin position="98"/>
        <end position="115"/>
    </location>
</feature>
<sequence>MGSMKKFTCRVLVVSTLMLSFTTAKAGLIGVEQAAANTAPTERAMVLAALDRAEVSGQLLAAGVDPNAARARVNAMTDTEVQAMVQDMQNAPAGAMSGWGWAAVIIVIGLIWYMSMRK</sequence>
<keyword evidence="4" id="KW-1185">Reference proteome</keyword>
<keyword evidence="1" id="KW-1133">Transmembrane helix</keyword>
<dbReference type="RefSeq" id="WP_187083875.1">
    <property type="nucleotide sequence ID" value="NZ_JACORU010000010.1"/>
</dbReference>
<evidence type="ECO:0000313" key="4">
    <source>
        <dbReference type="Proteomes" id="UP000596827"/>
    </source>
</evidence>
<evidence type="ECO:0000256" key="1">
    <source>
        <dbReference type="SAM" id="Phobius"/>
    </source>
</evidence>
<name>A0A923S4A4_9BURK</name>
<keyword evidence="1" id="KW-0812">Transmembrane</keyword>
<reference evidence="3" key="1">
    <citation type="submission" date="2020-08" db="EMBL/GenBank/DDBJ databases">
        <title>Ramlibacter sp. GTP1 16S ribosomal RNA gene genome sequencing and assembly.</title>
        <authorList>
            <person name="Kang M."/>
        </authorList>
    </citation>
    <scope>NUCLEOTIDE SEQUENCE</scope>
    <source>
        <strain evidence="3">GTP1</strain>
    </source>
</reference>
<keyword evidence="1" id="KW-0472">Membrane</keyword>
<organism evidence="3 4">
    <name type="scientific">Ramlibacter albus</name>
    <dbReference type="NCBI Taxonomy" id="2079448"/>
    <lineage>
        <taxon>Bacteria</taxon>
        <taxon>Pseudomonadati</taxon>
        <taxon>Pseudomonadota</taxon>
        <taxon>Betaproteobacteria</taxon>
        <taxon>Burkholderiales</taxon>
        <taxon>Comamonadaceae</taxon>
        <taxon>Ramlibacter</taxon>
    </lineage>
</organism>
<dbReference type="AlphaFoldDB" id="A0A923S4A4"/>
<proteinExistence type="predicted"/>
<evidence type="ECO:0000313" key="3">
    <source>
        <dbReference type="EMBL" id="MBC5767389.1"/>
    </source>
</evidence>
<dbReference type="Pfam" id="PF20332">
    <property type="entry name" value="DUF6627"/>
    <property type="match status" value="1"/>
</dbReference>
<feature type="chain" id="PRO_5037195967" evidence="2">
    <location>
        <begin position="27"/>
        <end position="118"/>
    </location>
</feature>
<dbReference type="InterPro" id="IPR046735">
    <property type="entry name" value="PA2779-like"/>
</dbReference>
<feature type="signal peptide" evidence="2">
    <location>
        <begin position="1"/>
        <end position="26"/>
    </location>
</feature>
<evidence type="ECO:0000256" key="2">
    <source>
        <dbReference type="SAM" id="SignalP"/>
    </source>
</evidence>
<comment type="caution">
    <text evidence="3">The sequence shown here is derived from an EMBL/GenBank/DDBJ whole genome shotgun (WGS) entry which is preliminary data.</text>
</comment>
<accession>A0A923S4A4</accession>
<dbReference type="NCBIfam" id="NF033919">
    <property type="entry name" value="PA2779_fam"/>
    <property type="match status" value="1"/>
</dbReference>
<protein>
    <submittedName>
        <fullName evidence="3">PA2779 family protein</fullName>
    </submittedName>
</protein>
<dbReference type="EMBL" id="JACORU010000010">
    <property type="protein sequence ID" value="MBC5767389.1"/>
    <property type="molecule type" value="Genomic_DNA"/>
</dbReference>